<comment type="cofactor">
    <cofactor evidence="1">
        <name>Fe cation</name>
        <dbReference type="ChEBI" id="CHEBI:24875"/>
    </cofactor>
</comment>
<evidence type="ECO:0000256" key="5">
    <source>
        <dbReference type="ARBA" id="ARBA00023004"/>
    </source>
</evidence>
<protein>
    <submittedName>
        <fullName evidence="7">4-hydroxyphenylpyruvate dioxygenase</fullName>
        <ecNumber evidence="7">1.13.11.27</ecNumber>
    </submittedName>
</protein>
<keyword evidence="5" id="KW-0408">Iron</keyword>
<dbReference type="PANTHER" id="PTHR11959">
    <property type="entry name" value="4-HYDROXYPHENYLPYRUVATE DIOXYGENASE"/>
    <property type="match status" value="1"/>
</dbReference>
<comment type="similarity">
    <text evidence="2">Belongs to the 4HPPD family.</text>
</comment>
<keyword evidence="7" id="KW-0223">Dioxygenase</keyword>
<dbReference type="RefSeq" id="WP_282011992.1">
    <property type="nucleotide sequence ID" value="NZ_OX336137.1"/>
</dbReference>
<organism evidence="7 8">
    <name type="scientific">Nitrospina watsonii</name>
    <dbReference type="NCBI Taxonomy" id="1323948"/>
    <lineage>
        <taxon>Bacteria</taxon>
        <taxon>Pseudomonadati</taxon>
        <taxon>Nitrospinota/Tectimicrobiota group</taxon>
        <taxon>Nitrospinota</taxon>
        <taxon>Nitrospinia</taxon>
        <taxon>Nitrospinales</taxon>
        <taxon>Nitrospinaceae</taxon>
        <taxon>Nitrospina</taxon>
    </lineage>
</organism>
<dbReference type="EMBL" id="OX336137">
    <property type="protein sequence ID" value="CAI2719142.1"/>
    <property type="molecule type" value="Genomic_DNA"/>
</dbReference>
<name>A0ABM9HFS7_9BACT</name>
<evidence type="ECO:0000259" key="6">
    <source>
        <dbReference type="PROSITE" id="PS51819"/>
    </source>
</evidence>
<dbReference type="Pfam" id="PF00903">
    <property type="entry name" value="Glyoxalase"/>
    <property type="match status" value="2"/>
</dbReference>
<dbReference type="Gene3D" id="3.10.180.10">
    <property type="entry name" value="2,3-Dihydroxybiphenyl 1,2-Dioxygenase, domain 1"/>
    <property type="match status" value="2"/>
</dbReference>
<accession>A0ABM9HFS7</accession>
<gene>
    <name evidence="7" type="ORF">NSPWAT_2286</name>
</gene>
<evidence type="ECO:0000313" key="7">
    <source>
        <dbReference type="EMBL" id="CAI2719142.1"/>
    </source>
</evidence>
<dbReference type="InterPro" id="IPR005956">
    <property type="entry name" value="4OHPhenylPyrv_dOase"/>
</dbReference>
<evidence type="ECO:0000256" key="3">
    <source>
        <dbReference type="ARBA" id="ARBA00022723"/>
    </source>
</evidence>
<dbReference type="InterPro" id="IPR004360">
    <property type="entry name" value="Glyas_Fos-R_dOase_dom"/>
</dbReference>
<keyword evidence="8" id="KW-1185">Reference proteome</keyword>
<dbReference type="PANTHER" id="PTHR11959:SF1">
    <property type="entry name" value="4-HYDROXYPHENYLPYRUVATE DIOXYGENASE"/>
    <property type="match status" value="1"/>
</dbReference>
<proteinExistence type="inferred from homology"/>
<evidence type="ECO:0000256" key="1">
    <source>
        <dbReference type="ARBA" id="ARBA00001962"/>
    </source>
</evidence>
<dbReference type="PIRSF" id="PIRSF009283">
    <property type="entry name" value="HPP_dOase"/>
    <property type="match status" value="1"/>
</dbReference>
<reference evidence="7 8" key="1">
    <citation type="submission" date="2022-09" db="EMBL/GenBank/DDBJ databases">
        <authorList>
            <person name="Kop L."/>
        </authorList>
    </citation>
    <scope>NUCLEOTIDE SEQUENCE [LARGE SCALE GENOMIC DNA]</scope>
    <source>
        <strain evidence="7 8">347</strain>
    </source>
</reference>
<dbReference type="GO" id="GO:0003868">
    <property type="term" value="F:4-hydroxyphenylpyruvate dioxygenase activity"/>
    <property type="evidence" value="ECO:0007669"/>
    <property type="project" value="UniProtKB-EC"/>
</dbReference>
<evidence type="ECO:0000313" key="8">
    <source>
        <dbReference type="Proteomes" id="UP001157733"/>
    </source>
</evidence>
<dbReference type="CDD" id="cd07250">
    <property type="entry name" value="HPPD_C_like"/>
    <property type="match status" value="1"/>
</dbReference>
<dbReference type="InterPro" id="IPR029068">
    <property type="entry name" value="Glyas_Bleomycin-R_OHBP_Dase"/>
</dbReference>
<sequence length="376" mass="42971">MDKASRLGIKNVFSVEFVVDFFDRSRSFYIEKMGLVETHRSTPQWEERFKSKAIYFSANDVRLMVSTPLSHHSYTAQYLKILCPGIRNVTLQVEDLDRAVDYLKEHNATFVHPEKGVESDSCRHRFVTIATPIGFMEITFLEVTGNEADIPMFEKVPHPPAQMAPFKTIDHMTVNARTLYPIYNFFEHVLDFKKFWSVAFHTPDHKSGRKGTGLSSQVMYDPGSAVKFASNEPLYPHYNDSQIQTFVERNHGAGIQHIALSVDHLLETVETLKGRGIEFLDTPDAYYDMLPERIAQQKMGDIKEDLKDLKKAGILVDGQDGNYLLQIFLKDASVLYHEENAGPFFFEIIQRCGHPGFGEGNFRALFEAIEMQESVP</sequence>
<feature type="domain" description="VOC" evidence="6">
    <location>
        <begin position="168"/>
        <end position="330"/>
    </location>
</feature>
<dbReference type="EC" id="1.13.11.27" evidence="7"/>
<dbReference type="Proteomes" id="UP001157733">
    <property type="component" value="Chromosome"/>
</dbReference>
<dbReference type="PROSITE" id="PS51819">
    <property type="entry name" value="VOC"/>
    <property type="match status" value="2"/>
</dbReference>
<keyword evidence="4" id="KW-0677">Repeat</keyword>
<dbReference type="InterPro" id="IPR037523">
    <property type="entry name" value="VOC_core"/>
</dbReference>
<keyword evidence="7" id="KW-0560">Oxidoreductase</keyword>
<evidence type="ECO:0000256" key="2">
    <source>
        <dbReference type="ARBA" id="ARBA00005877"/>
    </source>
</evidence>
<keyword evidence="3" id="KW-0479">Metal-binding</keyword>
<feature type="domain" description="VOC" evidence="6">
    <location>
        <begin position="11"/>
        <end position="143"/>
    </location>
</feature>
<dbReference type="SUPFAM" id="SSF54593">
    <property type="entry name" value="Glyoxalase/Bleomycin resistance protein/Dihydroxybiphenyl dioxygenase"/>
    <property type="match status" value="1"/>
</dbReference>
<evidence type="ECO:0000256" key="4">
    <source>
        <dbReference type="ARBA" id="ARBA00022737"/>
    </source>
</evidence>
<dbReference type="InterPro" id="IPR041735">
    <property type="entry name" value="4OHPhenylPyrv_dOase_C"/>
</dbReference>